<dbReference type="Pfam" id="PF07766">
    <property type="entry name" value="LETM1_RBD"/>
    <property type="match status" value="1"/>
</dbReference>
<evidence type="ECO:0000259" key="1">
    <source>
        <dbReference type="Pfam" id="PF07766"/>
    </source>
</evidence>
<feature type="domain" description="Letm1 RBD" evidence="1">
    <location>
        <begin position="117"/>
        <end position="154"/>
    </location>
</feature>
<dbReference type="VEuPathDB" id="VectorBase:PPAPM1_012048"/>
<protein>
    <recommendedName>
        <fullName evidence="1">Letm1 RBD domain-containing protein</fullName>
    </recommendedName>
</protein>
<dbReference type="EMBL" id="AJVK01029624">
    <property type="status" value="NOT_ANNOTATED_CDS"/>
    <property type="molecule type" value="Genomic_DNA"/>
</dbReference>
<keyword evidence="3" id="KW-1185">Reference proteome</keyword>
<dbReference type="GO" id="GO:0043022">
    <property type="term" value="F:ribosome binding"/>
    <property type="evidence" value="ECO:0007669"/>
    <property type="project" value="InterPro"/>
</dbReference>
<dbReference type="EnsemblMetazoa" id="PPAI005017-RA">
    <property type="protein sequence ID" value="PPAI005017-PA"/>
    <property type="gene ID" value="PPAI005017"/>
</dbReference>
<evidence type="ECO:0000313" key="3">
    <source>
        <dbReference type="Proteomes" id="UP000092462"/>
    </source>
</evidence>
<dbReference type="InterPro" id="IPR033122">
    <property type="entry name" value="LETM1-like_RBD"/>
</dbReference>
<reference evidence="2" key="1">
    <citation type="submission" date="2022-08" db="UniProtKB">
        <authorList>
            <consortium name="EnsemblMetazoa"/>
        </authorList>
    </citation>
    <scope>IDENTIFICATION</scope>
    <source>
        <strain evidence="2">Israel</strain>
    </source>
</reference>
<organism evidence="2 3">
    <name type="scientific">Phlebotomus papatasi</name>
    <name type="common">Sandfly</name>
    <dbReference type="NCBI Taxonomy" id="29031"/>
    <lineage>
        <taxon>Eukaryota</taxon>
        <taxon>Metazoa</taxon>
        <taxon>Ecdysozoa</taxon>
        <taxon>Arthropoda</taxon>
        <taxon>Hexapoda</taxon>
        <taxon>Insecta</taxon>
        <taxon>Pterygota</taxon>
        <taxon>Neoptera</taxon>
        <taxon>Endopterygota</taxon>
        <taxon>Diptera</taxon>
        <taxon>Nematocera</taxon>
        <taxon>Psychodoidea</taxon>
        <taxon>Psychodidae</taxon>
        <taxon>Phlebotomus</taxon>
        <taxon>Phlebotomus</taxon>
    </lineage>
</organism>
<evidence type="ECO:0000313" key="2">
    <source>
        <dbReference type="EnsemblMetazoa" id="PPAI005017-PA"/>
    </source>
</evidence>
<proteinExistence type="predicted"/>
<accession>A0A1B0GNN7</accession>
<dbReference type="AlphaFoldDB" id="A0A1B0GNN7"/>
<name>A0A1B0GNN7_PHLPP</name>
<sequence length="154" mass="18201">MYRQFLRITHPSYTCPVRVSFAPVTQKRFETSDSNPPEDKKSKYSRANVRKNVRGYVFTRYFDYLQNYDKVLEKKFPAAMHVYRVFMVGIKDFYADTKKFLKITRIANTSPNGLKALTRKELELYYQMPRDMMKVAPVLLISALPFANYVIFPL</sequence>
<dbReference type="Proteomes" id="UP000092462">
    <property type="component" value="Unassembled WGS sequence"/>
</dbReference>
<dbReference type="VEuPathDB" id="VectorBase:PPAI005017"/>